<dbReference type="PANTHER" id="PTHR28586:SF1">
    <property type="entry name" value="PROTEIN PAXX"/>
    <property type="match status" value="1"/>
</dbReference>
<evidence type="ECO:0000313" key="3">
    <source>
        <dbReference type="EnsemblMetazoa" id="G12970.1:cds"/>
    </source>
</evidence>
<dbReference type="AlphaFoldDB" id="K1RG06"/>
<dbReference type="GO" id="GO:0070419">
    <property type="term" value="C:nonhomologous end joining complex"/>
    <property type="evidence" value="ECO:0007669"/>
    <property type="project" value="TreeGrafter"/>
</dbReference>
<dbReference type="GO" id="GO:0005634">
    <property type="term" value="C:nucleus"/>
    <property type="evidence" value="ECO:0007669"/>
    <property type="project" value="TreeGrafter"/>
</dbReference>
<dbReference type="InterPro" id="IPR027873">
    <property type="entry name" value="PAXX"/>
</dbReference>
<dbReference type="EMBL" id="JH818634">
    <property type="protein sequence ID" value="EKC42679.1"/>
    <property type="molecule type" value="Genomic_DNA"/>
</dbReference>
<dbReference type="CDD" id="cd22286">
    <property type="entry name" value="HD_PAXX_N"/>
    <property type="match status" value="1"/>
</dbReference>
<dbReference type="EnsemblMetazoa" id="G12970.1">
    <property type="protein sequence ID" value="G12970.1:cds"/>
    <property type="gene ID" value="G12970"/>
</dbReference>
<evidence type="ECO:0000313" key="2">
    <source>
        <dbReference type="EMBL" id="EKC42679.1"/>
    </source>
</evidence>
<dbReference type="InterPro" id="IPR054134">
    <property type="entry name" value="PAXX_N"/>
</dbReference>
<dbReference type="EnsemblMetazoa" id="G12970.2">
    <property type="protein sequence ID" value="G12970.2:cds"/>
    <property type="gene ID" value="G12970"/>
</dbReference>
<dbReference type="GO" id="GO:0006303">
    <property type="term" value="P:double-strand break repair via nonhomologous end joining"/>
    <property type="evidence" value="ECO:0007669"/>
    <property type="project" value="InterPro"/>
</dbReference>
<sequence>MGKSFSLNATDGIDVWRLDMDEKELESLRELSETSSNEAFLLKIRKGFTDGDLSVALIGNRITLTIGKGPSALTFDLYECKAVEKRTELQDLLFRLASSSTKLEGELAAANKTIENLKSQTANASAGASAMDFGSKRESRAKPMPKKVGMSVINPGSKKRKAATGIEFD</sequence>
<protein>
    <submittedName>
        <fullName evidence="2 3">Uncharacterized protein</fullName>
    </submittedName>
</protein>
<accession>K1RG06</accession>
<dbReference type="Pfam" id="PF15384">
    <property type="entry name" value="PAXX"/>
    <property type="match status" value="1"/>
</dbReference>
<dbReference type="GO" id="GO:0035861">
    <property type="term" value="C:site of double-strand break"/>
    <property type="evidence" value="ECO:0007669"/>
    <property type="project" value="TreeGrafter"/>
</dbReference>
<dbReference type="Proteomes" id="UP000005408">
    <property type="component" value="Unassembled WGS sequence"/>
</dbReference>
<keyword evidence="4" id="KW-1185">Reference proteome</keyword>
<reference evidence="2" key="1">
    <citation type="journal article" date="2012" name="Nature">
        <title>The oyster genome reveals stress adaptation and complexity of shell formation.</title>
        <authorList>
            <person name="Zhang G."/>
            <person name="Fang X."/>
            <person name="Guo X."/>
            <person name="Li L."/>
            <person name="Luo R."/>
            <person name="Xu F."/>
            <person name="Yang P."/>
            <person name="Zhang L."/>
            <person name="Wang X."/>
            <person name="Qi H."/>
            <person name="Xiong Z."/>
            <person name="Que H."/>
            <person name="Xie Y."/>
            <person name="Holland P.W."/>
            <person name="Paps J."/>
            <person name="Zhu Y."/>
            <person name="Wu F."/>
            <person name="Chen Y."/>
            <person name="Wang J."/>
            <person name="Peng C."/>
            <person name="Meng J."/>
            <person name="Yang L."/>
            <person name="Liu J."/>
            <person name="Wen B."/>
            <person name="Zhang N."/>
            <person name="Huang Z."/>
            <person name="Zhu Q."/>
            <person name="Feng Y."/>
            <person name="Mount A."/>
            <person name="Hedgecock D."/>
            <person name="Xu Z."/>
            <person name="Liu Y."/>
            <person name="Domazet-Loso T."/>
            <person name="Du Y."/>
            <person name="Sun X."/>
            <person name="Zhang S."/>
            <person name="Liu B."/>
            <person name="Cheng P."/>
            <person name="Jiang X."/>
            <person name="Li J."/>
            <person name="Fan D."/>
            <person name="Wang W."/>
            <person name="Fu W."/>
            <person name="Wang T."/>
            <person name="Wang B."/>
            <person name="Zhang J."/>
            <person name="Peng Z."/>
            <person name="Li Y."/>
            <person name="Li N."/>
            <person name="Wang J."/>
            <person name="Chen M."/>
            <person name="He Y."/>
            <person name="Tan F."/>
            <person name="Song X."/>
            <person name="Zheng Q."/>
            <person name="Huang R."/>
            <person name="Yang H."/>
            <person name="Du X."/>
            <person name="Chen L."/>
            <person name="Yang M."/>
            <person name="Gaffney P.M."/>
            <person name="Wang S."/>
            <person name="Luo L."/>
            <person name="She Z."/>
            <person name="Ming Y."/>
            <person name="Huang W."/>
            <person name="Zhang S."/>
            <person name="Huang B."/>
            <person name="Zhang Y."/>
            <person name="Qu T."/>
            <person name="Ni P."/>
            <person name="Miao G."/>
            <person name="Wang J."/>
            <person name="Wang Q."/>
            <person name="Steinberg C.E."/>
            <person name="Wang H."/>
            <person name="Li N."/>
            <person name="Qian L."/>
            <person name="Zhang G."/>
            <person name="Li Y."/>
            <person name="Yang H."/>
            <person name="Liu X."/>
            <person name="Wang J."/>
            <person name="Yin Y."/>
            <person name="Wang J."/>
        </authorList>
    </citation>
    <scope>NUCLEOTIDE SEQUENCE [LARGE SCALE GENOMIC DNA]</scope>
    <source>
        <strain evidence="2">05x7-T-G4-1.051#20</strain>
    </source>
</reference>
<gene>
    <name evidence="2" type="ORF">CGI_10023900</name>
</gene>
<dbReference type="PANTHER" id="PTHR28586">
    <property type="entry name" value="PROTEIN PAXX"/>
    <property type="match status" value="1"/>
</dbReference>
<proteinExistence type="predicted"/>
<dbReference type="EnsemblMetazoa" id="G12970.5">
    <property type="protein sequence ID" value="G12970.5:cds"/>
    <property type="gene ID" value="G12970"/>
</dbReference>
<evidence type="ECO:0000256" key="1">
    <source>
        <dbReference type="SAM" id="MobiDB-lite"/>
    </source>
</evidence>
<feature type="region of interest" description="Disordered" evidence="1">
    <location>
        <begin position="128"/>
        <end position="169"/>
    </location>
</feature>
<dbReference type="EnsemblMetazoa" id="G12970.4">
    <property type="protein sequence ID" value="G12970.4:cds"/>
    <property type="gene ID" value="G12970"/>
</dbReference>
<evidence type="ECO:0000313" key="4">
    <source>
        <dbReference type="Proteomes" id="UP000005408"/>
    </source>
</evidence>
<reference evidence="3" key="2">
    <citation type="submission" date="2022-08" db="UniProtKB">
        <authorList>
            <consortium name="EnsemblMetazoa"/>
        </authorList>
    </citation>
    <scope>IDENTIFICATION</scope>
    <source>
        <strain evidence="3">05x7-T-G4-1.051#20</strain>
    </source>
</reference>
<dbReference type="GO" id="GO:0060090">
    <property type="term" value="F:molecular adaptor activity"/>
    <property type="evidence" value="ECO:0007669"/>
    <property type="project" value="TreeGrafter"/>
</dbReference>
<organism evidence="2">
    <name type="scientific">Magallana gigas</name>
    <name type="common">Pacific oyster</name>
    <name type="synonym">Crassostrea gigas</name>
    <dbReference type="NCBI Taxonomy" id="29159"/>
    <lineage>
        <taxon>Eukaryota</taxon>
        <taxon>Metazoa</taxon>
        <taxon>Spiralia</taxon>
        <taxon>Lophotrochozoa</taxon>
        <taxon>Mollusca</taxon>
        <taxon>Bivalvia</taxon>
        <taxon>Autobranchia</taxon>
        <taxon>Pteriomorphia</taxon>
        <taxon>Ostreida</taxon>
        <taxon>Ostreoidea</taxon>
        <taxon>Ostreidae</taxon>
        <taxon>Magallana</taxon>
    </lineage>
</organism>
<dbReference type="EnsemblMetazoa" id="G12970.3">
    <property type="protein sequence ID" value="G12970.3:cds"/>
    <property type="gene ID" value="G12970"/>
</dbReference>
<name>K1RG06_MAGGI</name>
<dbReference type="HOGENOM" id="CLU_1398003_0_0_1"/>